<sequence>MMIHFNLLPTKEMLYDGLDSIQFHGGDARLQLGLLYAQTVFTEPYGDRETAPNFLIVISGGKSSEPHKTKAMSARLARKGVKIYAIGLGASADKEELKTIVYPSIHIFYVENSEDLSSIKDHLVGDICRDWNRTQTKV</sequence>
<protein>
    <recommendedName>
        <fullName evidence="1">VWFA domain-containing protein</fullName>
    </recommendedName>
</protein>
<gene>
    <name evidence="2" type="ORF">RRG08_052834</name>
</gene>
<dbReference type="Proteomes" id="UP001283361">
    <property type="component" value="Unassembled WGS sequence"/>
</dbReference>
<name>A0AAE1A5B9_9GAST</name>
<dbReference type="PANTHER" id="PTHR24020:SF20">
    <property type="entry name" value="PH DOMAIN-CONTAINING PROTEIN"/>
    <property type="match status" value="1"/>
</dbReference>
<organism evidence="2 3">
    <name type="scientific">Elysia crispata</name>
    <name type="common">lettuce slug</name>
    <dbReference type="NCBI Taxonomy" id="231223"/>
    <lineage>
        <taxon>Eukaryota</taxon>
        <taxon>Metazoa</taxon>
        <taxon>Spiralia</taxon>
        <taxon>Lophotrochozoa</taxon>
        <taxon>Mollusca</taxon>
        <taxon>Gastropoda</taxon>
        <taxon>Heterobranchia</taxon>
        <taxon>Euthyneura</taxon>
        <taxon>Panpulmonata</taxon>
        <taxon>Sacoglossa</taxon>
        <taxon>Placobranchoidea</taxon>
        <taxon>Plakobranchidae</taxon>
        <taxon>Elysia</taxon>
    </lineage>
</organism>
<proteinExistence type="predicted"/>
<dbReference type="InterPro" id="IPR036465">
    <property type="entry name" value="vWFA_dom_sf"/>
</dbReference>
<dbReference type="InterPro" id="IPR050525">
    <property type="entry name" value="ECM_Assembly_Org"/>
</dbReference>
<keyword evidence="3" id="KW-1185">Reference proteome</keyword>
<dbReference type="AlphaFoldDB" id="A0AAE1A5B9"/>
<dbReference type="InterPro" id="IPR002035">
    <property type="entry name" value="VWF_A"/>
</dbReference>
<dbReference type="Pfam" id="PF00092">
    <property type="entry name" value="VWA"/>
    <property type="match status" value="1"/>
</dbReference>
<dbReference type="PANTHER" id="PTHR24020">
    <property type="entry name" value="COLLAGEN ALPHA"/>
    <property type="match status" value="1"/>
</dbReference>
<dbReference type="EMBL" id="JAWDGP010002640">
    <property type="protein sequence ID" value="KAK3781267.1"/>
    <property type="molecule type" value="Genomic_DNA"/>
</dbReference>
<comment type="caution">
    <text evidence="2">The sequence shown here is derived from an EMBL/GenBank/DDBJ whole genome shotgun (WGS) entry which is preliminary data.</text>
</comment>
<feature type="domain" description="VWFA" evidence="1">
    <location>
        <begin position="1"/>
        <end position="123"/>
    </location>
</feature>
<dbReference type="SUPFAM" id="SSF53300">
    <property type="entry name" value="vWA-like"/>
    <property type="match status" value="1"/>
</dbReference>
<dbReference type="PROSITE" id="PS50234">
    <property type="entry name" value="VWFA"/>
    <property type="match status" value="1"/>
</dbReference>
<evidence type="ECO:0000259" key="1">
    <source>
        <dbReference type="PROSITE" id="PS50234"/>
    </source>
</evidence>
<evidence type="ECO:0000313" key="3">
    <source>
        <dbReference type="Proteomes" id="UP001283361"/>
    </source>
</evidence>
<dbReference type="Gene3D" id="3.40.50.410">
    <property type="entry name" value="von Willebrand factor, type A domain"/>
    <property type="match status" value="1"/>
</dbReference>
<reference evidence="2" key="1">
    <citation type="journal article" date="2023" name="G3 (Bethesda)">
        <title>A reference genome for the long-term kleptoplast-retaining sea slug Elysia crispata morphotype clarki.</title>
        <authorList>
            <person name="Eastman K.E."/>
            <person name="Pendleton A.L."/>
            <person name="Shaikh M.A."/>
            <person name="Suttiyut T."/>
            <person name="Ogas R."/>
            <person name="Tomko P."/>
            <person name="Gavelis G."/>
            <person name="Widhalm J.R."/>
            <person name="Wisecaver J.H."/>
        </authorList>
    </citation>
    <scope>NUCLEOTIDE SEQUENCE</scope>
    <source>
        <strain evidence="2">ECLA1</strain>
    </source>
</reference>
<evidence type="ECO:0000313" key="2">
    <source>
        <dbReference type="EMBL" id="KAK3781267.1"/>
    </source>
</evidence>
<accession>A0AAE1A5B9</accession>